<dbReference type="OrthoDB" id="541118at2759"/>
<accession>A0A9D4ZAG8</accession>
<dbReference type="Proteomes" id="UP000886520">
    <property type="component" value="Chromosome 17"/>
</dbReference>
<sequence>MAIAAGVQSLSHSSSVLAINSKFSPALPLHSCRLPSPFSQYFPLPLHQRLRKHSSSFSCCKHEGVPITIRMAAFALHCLSSSSSCPLGSLHQVRCKGMLKRAAMVTAFAAADSDQSQSSHEELGEGTIGCWEGEGESLPKRPSPEIKPRGVVQAQLQALREQDLATVFGFASPKNKAHTGPLSRFTEMIQGRAYNVMLGHSSAKVLSTLSVGPDRFQQRILIEGSNGKQAIFSWSLSRQDTEPFQDCWMTDSVHRDE</sequence>
<evidence type="ECO:0000313" key="2">
    <source>
        <dbReference type="Proteomes" id="UP000886520"/>
    </source>
</evidence>
<proteinExistence type="predicted"/>
<dbReference type="Pfam" id="PF16156">
    <property type="entry name" value="DUF4864"/>
    <property type="match status" value="1"/>
</dbReference>
<dbReference type="PANTHER" id="PTHR35716:SF6">
    <property type="entry name" value="DUF4864 DOMAIN-CONTAINING PROTEIN"/>
    <property type="match status" value="1"/>
</dbReference>
<comment type="caution">
    <text evidence="1">The sequence shown here is derived from an EMBL/GenBank/DDBJ whole genome shotgun (WGS) entry which is preliminary data.</text>
</comment>
<reference evidence="1" key="1">
    <citation type="submission" date="2021-01" db="EMBL/GenBank/DDBJ databases">
        <title>Adiantum capillus-veneris genome.</title>
        <authorList>
            <person name="Fang Y."/>
            <person name="Liao Q."/>
        </authorList>
    </citation>
    <scope>NUCLEOTIDE SEQUENCE</scope>
    <source>
        <strain evidence="1">H3</strain>
        <tissue evidence="1">Leaf</tissue>
    </source>
</reference>
<dbReference type="PANTHER" id="PTHR35716">
    <property type="entry name" value="OS05G0574700 PROTEIN-RELATED"/>
    <property type="match status" value="1"/>
</dbReference>
<dbReference type="EMBL" id="JABFUD020000017">
    <property type="protein sequence ID" value="KAI5067764.1"/>
    <property type="molecule type" value="Genomic_DNA"/>
</dbReference>
<protein>
    <submittedName>
        <fullName evidence="1">Uncharacterized protein</fullName>
    </submittedName>
</protein>
<dbReference type="InterPro" id="IPR032347">
    <property type="entry name" value="DUF4864"/>
</dbReference>
<evidence type="ECO:0000313" key="1">
    <source>
        <dbReference type="EMBL" id="KAI5067764.1"/>
    </source>
</evidence>
<keyword evidence="2" id="KW-1185">Reference proteome</keyword>
<name>A0A9D4ZAG8_ADICA</name>
<organism evidence="1 2">
    <name type="scientific">Adiantum capillus-veneris</name>
    <name type="common">Maidenhair fern</name>
    <dbReference type="NCBI Taxonomy" id="13818"/>
    <lineage>
        <taxon>Eukaryota</taxon>
        <taxon>Viridiplantae</taxon>
        <taxon>Streptophyta</taxon>
        <taxon>Embryophyta</taxon>
        <taxon>Tracheophyta</taxon>
        <taxon>Polypodiopsida</taxon>
        <taxon>Polypodiidae</taxon>
        <taxon>Polypodiales</taxon>
        <taxon>Pteridineae</taxon>
        <taxon>Pteridaceae</taxon>
        <taxon>Vittarioideae</taxon>
        <taxon>Adiantum</taxon>
    </lineage>
</organism>
<gene>
    <name evidence="1" type="ORF">GOP47_0018292</name>
</gene>
<dbReference type="AlphaFoldDB" id="A0A9D4ZAG8"/>